<dbReference type="EMBL" id="JAPWTK010000078">
    <property type="protein sequence ID" value="KAJ8951844.1"/>
    <property type="molecule type" value="Genomic_DNA"/>
</dbReference>
<name>A0AAV8YKV2_9CUCU</name>
<evidence type="ECO:0000313" key="3">
    <source>
        <dbReference type="Proteomes" id="UP001162162"/>
    </source>
</evidence>
<dbReference type="AlphaFoldDB" id="A0AAV8YKV2"/>
<dbReference type="Proteomes" id="UP001162162">
    <property type="component" value="Unassembled WGS sequence"/>
</dbReference>
<organism evidence="2 3">
    <name type="scientific">Aromia moschata</name>
    <dbReference type="NCBI Taxonomy" id="1265417"/>
    <lineage>
        <taxon>Eukaryota</taxon>
        <taxon>Metazoa</taxon>
        <taxon>Ecdysozoa</taxon>
        <taxon>Arthropoda</taxon>
        <taxon>Hexapoda</taxon>
        <taxon>Insecta</taxon>
        <taxon>Pterygota</taxon>
        <taxon>Neoptera</taxon>
        <taxon>Endopterygota</taxon>
        <taxon>Coleoptera</taxon>
        <taxon>Polyphaga</taxon>
        <taxon>Cucujiformia</taxon>
        <taxon>Chrysomeloidea</taxon>
        <taxon>Cerambycidae</taxon>
        <taxon>Cerambycinae</taxon>
        <taxon>Callichromatini</taxon>
        <taxon>Aromia</taxon>
    </lineage>
</organism>
<proteinExistence type="predicted"/>
<accession>A0AAV8YKV2</accession>
<feature type="chain" id="PRO_5043956269" evidence="1">
    <location>
        <begin position="20"/>
        <end position="256"/>
    </location>
</feature>
<comment type="caution">
    <text evidence="2">The sequence shown here is derived from an EMBL/GenBank/DDBJ whole genome shotgun (WGS) entry which is preliminary data.</text>
</comment>
<evidence type="ECO:0000313" key="2">
    <source>
        <dbReference type="EMBL" id="KAJ8951844.1"/>
    </source>
</evidence>
<keyword evidence="1" id="KW-0732">Signal</keyword>
<reference evidence="2" key="1">
    <citation type="journal article" date="2023" name="Insect Mol. Biol.">
        <title>Genome sequencing provides insights into the evolution of gene families encoding plant cell wall-degrading enzymes in longhorned beetles.</title>
        <authorList>
            <person name="Shin N.R."/>
            <person name="Okamura Y."/>
            <person name="Kirsch R."/>
            <person name="Pauchet Y."/>
        </authorList>
    </citation>
    <scope>NUCLEOTIDE SEQUENCE</scope>
    <source>
        <strain evidence="2">AMC_N1</strain>
    </source>
</reference>
<protein>
    <submittedName>
        <fullName evidence="2">Uncharacterized protein</fullName>
    </submittedName>
</protein>
<keyword evidence="3" id="KW-1185">Reference proteome</keyword>
<evidence type="ECO:0000256" key="1">
    <source>
        <dbReference type="SAM" id="SignalP"/>
    </source>
</evidence>
<gene>
    <name evidence="2" type="ORF">NQ318_019819</name>
</gene>
<feature type="signal peptide" evidence="1">
    <location>
        <begin position="1"/>
        <end position="19"/>
    </location>
</feature>
<sequence>MRFLIVFLLVTVFQYKVEPYSTIRQIIDEFLRVVRDTLPDTVSLPDRELEGPENVFIGSSATAYNNSITGLKYFTADIEYSGILVPVPRRAKLTYDQLELHSDYISRIVLKLLPSLGYENQGTLDAITRGSSWSGTVEFTTIPLSLRVADLDLHIDDIEVEVQGLLGSRLLSRWASSILTQYGADIVNRSADVLAPILTDVINRYIERYFPFSANEEYENGIEIKYTKEELDAAAGKLKAGLDNMLNDLKTYSHGL</sequence>